<name>A0A8S2XRV0_9BILA</name>
<organism evidence="1 2">
    <name type="scientific">Rotaria magnacalcarata</name>
    <dbReference type="NCBI Taxonomy" id="392030"/>
    <lineage>
        <taxon>Eukaryota</taxon>
        <taxon>Metazoa</taxon>
        <taxon>Spiralia</taxon>
        <taxon>Gnathifera</taxon>
        <taxon>Rotifera</taxon>
        <taxon>Eurotatoria</taxon>
        <taxon>Bdelloidea</taxon>
        <taxon>Philodinida</taxon>
        <taxon>Philodinidae</taxon>
        <taxon>Rotaria</taxon>
    </lineage>
</organism>
<protein>
    <submittedName>
        <fullName evidence="1">Uncharacterized protein</fullName>
    </submittedName>
</protein>
<evidence type="ECO:0000313" key="2">
    <source>
        <dbReference type="Proteomes" id="UP000676336"/>
    </source>
</evidence>
<proteinExistence type="predicted"/>
<comment type="caution">
    <text evidence="1">The sequence shown here is derived from an EMBL/GenBank/DDBJ whole genome shotgun (WGS) entry which is preliminary data.</text>
</comment>
<gene>
    <name evidence="1" type="ORF">SMN809_LOCUS35124</name>
</gene>
<dbReference type="EMBL" id="CAJOBI010082908">
    <property type="protein sequence ID" value="CAF4505845.1"/>
    <property type="molecule type" value="Genomic_DNA"/>
</dbReference>
<evidence type="ECO:0000313" key="1">
    <source>
        <dbReference type="EMBL" id="CAF4505845.1"/>
    </source>
</evidence>
<reference evidence="1" key="1">
    <citation type="submission" date="2021-02" db="EMBL/GenBank/DDBJ databases">
        <authorList>
            <person name="Nowell W R."/>
        </authorList>
    </citation>
    <scope>NUCLEOTIDE SEQUENCE</scope>
</reference>
<dbReference type="AlphaFoldDB" id="A0A8S2XRV0"/>
<accession>A0A8S2XRV0</accession>
<dbReference type="Proteomes" id="UP000676336">
    <property type="component" value="Unassembled WGS sequence"/>
</dbReference>
<sequence>MKRVYYSTVKGLLFYGKGFIVLPFREKGLLFYGKGIYCSALAQLDQFEDFLVKQKQFQTKPYAKRFQTNHAKIGRATSPTAELVEQLLQQQVNELLQQQNWSTNFSNERSINFSNNKCSRATVQEKYDKNFK</sequence>